<dbReference type="Pfam" id="PF12697">
    <property type="entry name" value="Abhydrolase_6"/>
    <property type="match status" value="1"/>
</dbReference>
<dbReference type="InterPro" id="IPR029058">
    <property type="entry name" value="AB_hydrolase_fold"/>
</dbReference>
<dbReference type="OrthoDB" id="5290302at2"/>
<reference evidence="2 3" key="1">
    <citation type="submission" date="2018-01" db="EMBL/GenBank/DDBJ databases">
        <title>Whole genome analyses suggest that Burkholderia sensu lato contains two further novel genera in the rhizoxinica-symbiotica group Mycetohabitans gen. nov., and Trinickia gen. nov.: implications for the evolution of diazotrophy and nodulation in the Burkholderiaceae.</title>
        <authorList>
            <person name="Estrada-de los Santos P."/>
            <person name="Palmer M."/>
            <person name="Chavez-Ramirez B."/>
            <person name="Beukes C."/>
            <person name="Steenkamp E.T."/>
            <person name="Hirsch A.M."/>
            <person name="Manyaka P."/>
            <person name="Maluk M."/>
            <person name="Lafos M."/>
            <person name="Crook M."/>
            <person name="Gross E."/>
            <person name="Simon M.F."/>
            <person name="Bueno dos Reis Junior F."/>
            <person name="Poole P.S."/>
            <person name="Venter S.N."/>
            <person name="James E.K."/>
        </authorList>
    </citation>
    <scope>NUCLEOTIDE SEQUENCE [LARGE SCALE GENOMIC DNA]</scope>
    <source>
        <strain evidence="2 3">JPY 581</strain>
    </source>
</reference>
<dbReference type="InterPro" id="IPR000073">
    <property type="entry name" value="AB_hydrolase_1"/>
</dbReference>
<dbReference type="Gene3D" id="3.40.50.1820">
    <property type="entry name" value="alpha/beta hydrolase"/>
    <property type="match status" value="1"/>
</dbReference>
<name>A0A2N7XB10_9BURK</name>
<proteinExistence type="predicted"/>
<evidence type="ECO:0000313" key="2">
    <source>
        <dbReference type="EMBL" id="PMS38732.1"/>
    </source>
</evidence>
<gene>
    <name evidence="2" type="ORF">C0Z20_02470</name>
</gene>
<dbReference type="RefSeq" id="WP_018439284.1">
    <property type="nucleotide sequence ID" value="NZ_KB890165.1"/>
</dbReference>
<keyword evidence="3" id="KW-1185">Reference proteome</keyword>
<dbReference type="PANTHER" id="PTHR43194:SF5">
    <property type="entry name" value="PIMELOYL-[ACYL-CARRIER PROTEIN] METHYL ESTER ESTERASE"/>
    <property type="match status" value="1"/>
</dbReference>
<dbReference type="GO" id="GO:0016787">
    <property type="term" value="F:hydrolase activity"/>
    <property type="evidence" value="ECO:0007669"/>
    <property type="project" value="UniProtKB-KW"/>
</dbReference>
<evidence type="ECO:0000313" key="3">
    <source>
        <dbReference type="Proteomes" id="UP000235777"/>
    </source>
</evidence>
<dbReference type="STRING" id="863227.GCA_000373005_00760"/>
<evidence type="ECO:0000259" key="1">
    <source>
        <dbReference type="Pfam" id="PF12697"/>
    </source>
</evidence>
<dbReference type="AlphaFoldDB" id="A0A2N7XB10"/>
<dbReference type="PANTHER" id="PTHR43194">
    <property type="entry name" value="HYDROLASE ALPHA/BETA FOLD FAMILY"/>
    <property type="match status" value="1"/>
</dbReference>
<dbReference type="SUPFAM" id="SSF53474">
    <property type="entry name" value="alpha/beta-Hydrolases"/>
    <property type="match status" value="1"/>
</dbReference>
<keyword evidence="2" id="KW-0378">Hydrolase</keyword>
<protein>
    <submittedName>
        <fullName evidence="2">Alpha/beta hydrolase</fullName>
    </submittedName>
</protein>
<organism evidence="2 3">
    <name type="scientific">Trinickia symbiotica</name>
    <dbReference type="NCBI Taxonomy" id="863227"/>
    <lineage>
        <taxon>Bacteria</taxon>
        <taxon>Pseudomonadati</taxon>
        <taxon>Pseudomonadota</taxon>
        <taxon>Betaproteobacteria</taxon>
        <taxon>Burkholderiales</taxon>
        <taxon>Burkholderiaceae</taxon>
        <taxon>Trinickia</taxon>
    </lineage>
</organism>
<accession>A0A2N7XB10</accession>
<feature type="domain" description="AB hydrolase-1" evidence="1">
    <location>
        <begin position="5"/>
        <end position="240"/>
    </location>
</feature>
<sequence length="259" mass="28695">MTTWVLLRGLTREARHWADMAEQLRASGLEGDIASADLPGTGVHWQVRSPANVPAFVDFVRTDLRSRGYVPPFRVIALSLGAMVALAWAQREPSEIERLVVINTSMRPFNRPFMRLQPRALPELLCAAVNWRSRRDAETAIHNLTCNRRDMRDTDLAKWIAIYRSAPVSRANASRQLWAAARFKANAAPPQCPVLVLSSARDALVHPACSSAIADVWHAEHRQHPWAGHDLPHDDPVWLASSIAGWAAALTGENAASRG</sequence>
<dbReference type="EMBL" id="PNYC01000001">
    <property type="protein sequence ID" value="PMS38732.1"/>
    <property type="molecule type" value="Genomic_DNA"/>
</dbReference>
<dbReference type="InterPro" id="IPR050228">
    <property type="entry name" value="Carboxylesterase_BioH"/>
</dbReference>
<dbReference type="Proteomes" id="UP000235777">
    <property type="component" value="Unassembled WGS sequence"/>
</dbReference>
<comment type="caution">
    <text evidence="2">The sequence shown here is derived from an EMBL/GenBank/DDBJ whole genome shotgun (WGS) entry which is preliminary data.</text>
</comment>